<dbReference type="InterPro" id="IPR029510">
    <property type="entry name" value="Ald_DH_CS_GLU"/>
</dbReference>
<keyword evidence="7" id="KW-1185">Reference proteome</keyword>
<dbReference type="Proteomes" id="UP000605846">
    <property type="component" value="Unassembled WGS sequence"/>
</dbReference>
<dbReference type="AlphaFoldDB" id="A0A8H7BNQ0"/>
<feature type="active site" evidence="3">
    <location>
        <position position="242"/>
    </location>
</feature>
<evidence type="ECO:0000256" key="2">
    <source>
        <dbReference type="ARBA" id="ARBA00023002"/>
    </source>
</evidence>
<feature type="domain" description="Aldehyde dehydrogenase" evidence="5">
    <location>
        <begin position="24"/>
        <end position="462"/>
    </location>
</feature>
<evidence type="ECO:0000313" key="7">
    <source>
        <dbReference type="Proteomes" id="UP000605846"/>
    </source>
</evidence>
<comment type="caution">
    <text evidence="6">The sequence shown here is derived from an EMBL/GenBank/DDBJ whole genome shotgun (WGS) entry which is preliminary data.</text>
</comment>
<comment type="similarity">
    <text evidence="1 4">Belongs to the aldehyde dehydrogenase family.</text>
</comment>
<protein>
    <recommendedName>
        <fullName evidence="5">Aldehyde dehydrogenase domain-containing protein</fullName>
    </recommendedName>
</protein>
<dbReference type="InterPro" id="IPR016163">
    <property type="entry name" value="Ald_DH_C"/>
</dbReference>
<dbReference type="InterPro" id="IPR016160">
    <property type="entry name" value="Ald_DH_CS_CYS"/>
</dbReference>
<dbReference type="PROSITE" id="PS00687">
    <property type="entry name" value="ALDEHYDE_DEHYDR_GLU"/>
    <property type="match status" value="1"/>
</dbReference>
<dbReference type="Gene3D" id="3.40.605.10">
    <property type="entry name" value="Aldehyde Dehydrogenase, Chain A, domain 1"/>
    <property type="match status" value="1"/>
</dbReference>
<dbReference type="SUPFAM" id="SSF53720">
    <property type="entry name" value="ALDH-like"/>
    <property type="match status" value="1"/>
</dbReference>
<dbReference type="PROSITE" id="PS00070">
    <property type="entry name" value="ALDEHYDE_DEHYDR_CYS"/>
    <property type="match status" value="1"/>
</dbReference>
<dbReference type="PANTHER" id="PTHR11699">
    <property type="entry name" value="ALDEHYDE DEHYDROGENASE-RELATED"/>
    <property type="match status" value="1"/>
</dbReference>
<gene>
    <name evidence="6" type="ORF">EC973_008370</name>
</gene>
<organism evidence="6 7">
    <name type="scientific">Apophysomyces ossiformis</name>
    <dbReference type="NCBI Taxonomy" id="679940"/>
    <lineage>
        <taxon>Eukaryota</taxon>
        <taxon>Fungi</taxon>
        <taxon>Fungi incertae sedis</taxon>
        <taxon>Mucoromycota</taxon>
        <taxon>Mucoromycotina</taxon>
        <taxon>Mucoromycetes</taxon>
        <taxon>Mucorales</taxon>
        <taxon>Mucorineae</taxon>
        <taxon>Mucoraceae</taxon>
        <taxon>Apophysomyces</taxon>
    </lineage>
</organism>
<reference evidence="6" key="1">
    <citation type="submission" date="2020-01" db="EMBL/GenBank/DDBJ databases">
        <title>Genome Sequencing of Three Apophysomyces-Like Fungal Strains Confirms a Novel Fungal Genus in the Mucoromycota with divergent Burkholderia-like Endosymbiotic Bacteria.</title>
        <authorList>
            <person name="Stajich J.E."/>
            <person name="Macias A.M."/>
            <person name="Carter-House D."/>
            <person name="Lovett B."/>
            <person name="Kasson L.R."/>
            <person name="Berry K."/>
            <person name="Grigoriev I."/>
            <person name="Chang Y."/>
            <person name="Spatafora J."/>
            <person name="Kasson M.T."/>
        </authorList>
    </citation>
    <scope>NUCLEOTIDE SEQUENCE</scope>
    <source>
        <strain evidence="6">NRRL A-21654</strain>
    </source>
</reference>
<dbReference type="GO" id="GO:0016620">
    <property type="term" value="F:oxidoreductase activity, acting on the aldehyde or oxo group of donors, NAD or NADP as acceptor"/>
    <property type="evidence" value="ECO:0007669"/>
    <property type="project" value="InterPro"/>
</dbReference>
<proteinExistence type="inferred from homology"/>
<evidence type="ECO:0000256" key="1">
    <source>
        <dbReference type="ARBA" id="ARBA00009986"/>
    </source>
</evidence>
<evidence type="ECO:0000256" key="3">
    <source>
        <dbReference type="PROSITE-ProRule" id="PRU10007"/>
    </source>
</evidence>
<name>A0A8H7BNQ0_9FUNG</name>
<keyword evidence="2 4" id="KW-0560">Oxidoreductase</keyword>
<sequence length="466" mass="50732">MTLFRQALGPYIRGQFHTSNILRELVNPRTRQPLLSVPEATIDHVKEALDSAKNQPAWRTDPRMRRDAMLQLADRLAKATEDMAELESLQTGKPLEDAVYEVKDTVDCLRYFAGYADKHVGQTYHDANIHAFTVTEPLGVVGLVTSFNYPLLLTGWKLGPALAAGNSAIVKPAPQTPLSTLALAQLATDILPHGVLSVLPGAAEVGQALLDRVDKLSFTGSTVTGQAIMQSAASRLTPLTLECGGKNAVIVLEDADVCEAASHIAAGAYSNAGQNCCAVSRVLIHQNVYDEFVDALKKETMKWGPVGHADSQYHYGPLIDEVQYHRVQSHIRKAGRLPSFTGIASHEGYFVPPTVYTDVKDDDSLACEEIFGPVLSVLTPFDSTDSAIQRANQTPYGLAGAVFSKDYRKAHHVVSQLRVGFVWINTYNIMPPYTSFGGRNLSGYGKDLGPLAMNEFTFTKSVVCNI</sequence>
<evidence type="ECO:0000256" key="4">
    <source>
        <dbReference type="RuleBase" id="RU003345"/>
    </source>
</evidence>
<evidence type="ECO:0000259" key="5">
    <source>
        <dbReference type="Pfam" id="PF00171"/>
    </source>
</evidence>
<dbReference type="InterPro" id="IPR016161">
    <property type="entry name" value="Ald_DH/histidinol_DH"/>
</dbReference>
<dbReference type="OrthoDB" id="310895at2759"/>
<dbReference type="FunFam" id="3.40.605.10:FF:000007">
    <property type="entry name" value="NAD/NADP-dependent betaine aldehyde dehydrogenase"/>
    <property type="match status" value="1"/>
</dbReference>
<dbReference type="EMBL" id="JABAYA010000070">
    <property type="protein sequence ID" value="KAF7726863.1"/>
    <property type="molecule type" value="Genomic_DNA"/>
</dbReference>
<dbReference type="Pfam" id="PF00171">
    <property type="entry name" value="Aldedh"/>
    <property type="match status" value="1"/>
</dbReference>
<evidence type="ECO:0000313" key="6">
    <source>
        <dbReference type="EMBL" id="KAF7726863.1"/>
    </source>
</evidence>
<dbReference type="InterPro" id="IPR016162">
    <property type="entry name" value="Ald_DH_N"/>
</dbReference>
<accession>A0A8H7BNQ0</accession>
<dbReference type="Gene3D" id="3.40.309.10">
    <property type="entry name" value="Aldehyde Dehydrogenase, Chain A, domain 2"/>
    <property type="match status" value="1"/>
</dbReference>
<dbReference type="InterPro" id="IPR015590">
    <property type="entry name" value="Aldehyde_DH_dom"/>
</dbReference>